<dbReference type="AlphaFoldDB" id="A0A4Q0YPI6"/>
<accession>A0A4Q0YPI6</accession>
<dbReference type="PROSITE" id="PS00061">
    <property type="entry name" value="ADH_SHORT"/>
    <property type="match status" value="1"/>
</dbReference>
<evidence type="ECO:0000313" key="4">
    <source>
        <dbReference type="Proteomes" id="UP000290287"/>
    </source>
</evidence>
<dbReference type="Gene3D" id="3.40.50.720">
    <property type="entry name" value="NAD(P)-binding Rossmann-like Domain"/>
    <property type="match status" value="1"/>
</dbReference>
<dbReference type="PRINTS" id="PR00081">
    <property type="entry name" value="GDHRDH"/>
</dbReference>
<comment type="caution">
    <text evidence="3">The sequence shown here is derived from an EMBL/GenBank/DDBJ whole genome shotgun (WGS) entry which is preliminary data.</text>
</comment>
<dbReference type="InterPro" id="IPR020904">
    <property type="entry name" value="Sc_DH/Rdtase_CS"/>
</dbReference>
<protein>
    <submittedName>
        <fullName evidence="3">Gluconate 5-dehydrogenase</fullName>
    </submittedName>
</protein>
<proteinExistence type="inferred from homology"/>
<keyword evidence="2" id="KW-0560">Oxidoreductase</keyword>
<comment type="similarity">
    <text evidence="1">Belongs to the short-chain dehydrogenases/reductases (SDR) family.</text>
</comment>
<dbReference type="InterPro" id="IPR036291">
    <property type="entry name" value="NAD(P)-bd_dom_sf"/>
</dbReference>
<dbReference type="PANTHER" id="PTHR42760:SF5">
    <property type="entry name" value="2-DEHYDRO-3-DEOXY-D-GLUCONATE 5-DEHYDROGENASE"/>
    <property type="match status" value="1"/>
</dbReference>
<evidence type="ECO:0000256" key="2">
    <source>
        <dbReference type="ARBA" id="ARBA00023002"/>
    </source>
</evidence>
<evidence type="ECO:0000256" key="1">
    <source>
        <dbReference type="ARBA" id="ARBA00006484"/>
    </source>
</evidence>
<dbReference type="Proteomes" id="UP000290287">
    <property type="component" value="Unassembled WGS sequence"/>
</dbReference>
<dbReference type="PRINTS" id="PR00080">
    <property type="entry name" value="SDRFAMILY"/>
</dbReference>
<name>A0A4Q0YPI6_9GAMM</name>
<dbReference type="SUPFAM" id="SSF51735">
    <property type="entry name" value="NAD(P)-binding Rossmann-fold domains"/>
    <property type="match status" value="1"/>
</dbReference>
<dbReference type="Pfam" id="PF13561">
    <property type="entry name" value="adh_short_C2"/>
    <property type="match status" value="1"/>
</dbReference>
<sequence>MTSPASFSLTGKVALVTGGGTGLGRQFAITLAAAGAAVIVVGRRKAPLQETVKRIEIDGGQAACVAADISVTADIQDIVSRCSEYFGAPDILVNAAGVNLRQPVDDIAESDWDMTLNINLKTPFFLARTVSDAMKAKGAGKIINIASLQSQRAFANSLPYGASKGGICQLTRAMAETWSSSGIQCNAIAPGFFRTELTQAVFDDTERASKLAAQTAIGRNGEPEDLNGPLLFFASSASDYVTGQTLYVDGGFTAK</sequence>
<dbReference type="PANTHER" id="PTHR42760">
    <property type="entry name" value="SHORT-CHAIN DEHYDROGENASES/REDUCTASES FAMILY MEMBER"/>
    <property type="match status" value="1"/>
</dbReference>
<organism evidence="3 4">
    <name type="scientific">Veronia nyctiphanis</name>
    <dbReference type="NCBI Taxonomy" id="1278244"/>
    <lineage>
        <taxon>Bacteria</taxon>
        <taxon>Pseudomonadati</taxon>
        <taxon>Pseudomonadota</taxon>
        <taxon>Gammaproteobacteria</taxon>
        <taxon>Vibrionales</taxon>
        <taxon>Vibrionaceae</taxon>
        <taxon>Veronia</taxon>
    </lineage>
</organism>
<evidence type="ECO:0000313" key="3">
    <source>
        <dbReference type="EMBL" id="RXJ72866.1"/>
    </source>
</evidence>
<dbReference type="EMBL" id="PEIB01000015">
    <property type="protein sequence ID" value="RXJ72866.1"/>
    <property type="molecule type" value="Genomic_DNA"/>
</dbReference>
<reference evidence="3 4" key="1">
    <citation type="submission" date="2017-10" db="EMBL/GenBank/DDBJ databases">
        <title>Nyctiphanis sp. nov., isolated from the stomach of the euphausiid Nyctiphanes simplex (Hansen, 1911) in the Gulf of California.</title>
        <authorList>
            <person name="Gomez-Gil B."/>
            <person name="Aguilar-Mendez M."/>
            <person name="Lopez-Cortes A."/>
            <person name="Gomez-Gutierrez J."/>
            <person name="Roque A."/>
            <person name="Lang E."/>
            <person name="Gonzalez-Castillo A."/>
        </authorList>
    </citation>
    <scope>NUCLEOTIDE SEQUENCE [LARGE SCALE GENOMIC DNA]</scope>
    <source>
        <strain evidence="3 4">CAIM 600</strain>
    </source>
</reference>
<dbReference type="OrthoDB" id="9803333at2"/>
<gene>
    <name evidence="3" type="ORF">CS022_13530</name>
</gene>
<keyword evidence="4" id="KW-1185">Reference proteome</keyword>
<dbReference type="GO" id="GO:0016616">
    <property type="term" value="F:oxidoreductase activity, acting on the CH-OH group of donors, NAD or NADP as acceptor"/>
    <property type="evidence" value="ECO:0007669"/>
    <property type="project" value="TreeGrafter"/>
</dbReference>
<dbReference type="InterPro" id="IPR002347">
    <property type="entry name" value="SDR_fam"/>
</dbReference>
<dbReference type="FunFam" id="3.40.50.720:FF:000084">
    <property type="entry name" value="Short-chain dehydrogenase reductase"/>
    <property type="match status" value="1"/>
</dbReference>
<dbReference type="NCBIfam" id="NF005559">
    <property type="entry name" value="PRK07231.1"/>
    <property type="match status" value="1"/>
</dbReference>